<evidence type="ECO:0000313" key="4">
    <source>
        <dbReference type="EMBL" id="PWU99015.1"/>
    </source>
</evidence>
<dbReference type="VEuPathDB" id="TriTrypDB:C3747_47g72"/>
<gene>
    <name evidence="4" type="ORF">C4B63_10g438</name>
</gene>
<keyword evidence="3" id="KW-0812">Transmembrane</keyword>
<keyword evidence="3" id="KW-1133">Transmembrane helix</keyword>
<proteinExistence type="predicted"/>
<feature type="region of interest" description="Disordered" evidence="2">
    <location>
        <begin position="1"/>
        <end position="33"/>
    </location>
</feature>
<keyword evidence="1" id="KW-0175">Coiled coil</keyword>
<comment type="caution">
    <text evidence="4">The sequence shown here is derived from an EMBL/GenBank/DDBJ whole genome shotgun (WGS) entry which is preliminary data.</text>
</comment>
<dbReference type="VEuPathDB" id="TriTrypDB:TcBrA4_0128030"/>
<dbReference type="VEuPathDB" id="TriTrypDB:BCY84_15026"/>
<evidence type="ECO:0000256" key="3">
    <source>
        <dbReference type="SAM" id="Phobius"/>
    </source>
</evidence>
<evidence type="ECO:0000313" key="5">
    <source>
        <dbReference type="Proteomes" id="UP000246121"/>
    </source>
</evidence>
<dbReference type="VEuPathDB" id="TriTrypDB:C4B63_10g438"/>
<dbReference type="VEuPathDB" id="TriTrypDB:TcCLB.506591.10"/>
<feature type="compositionally biased region" description="Gly residues" evidence="2">
    <location>
        <begin position="1"/>
        <end position="12"/>
    </location>
</feature>
<dbReference type="VEuPathDB" id="TriTrypDB:TcCL_NonESM06076"/>
<protein>
    <recommendedName>
        <fullName evidence="6">Transmembrane protein</fullName>
    </recommendedName>
</protein>
<evidence type="ECO:0000256" key="1">
    <source>
        <dbReference type="SAM" id="Coils"/>
    </source>
</evidence>
<feature type="transmembrane region" description="Helical" evidence="3">
    <location>
        <begin position="118"/>
        <end position="137"/>
    </location>
</feature>
<dbReference type="AlphaFoldDB" id="A0A2V2VRJ6"/>
<keyword evidence="3" id="KW-0472">Membrane</keyword>
<name>A0A2V2VRJ6_TRYCR</name>
<evidence type="ECO:0000256" key="2">
    <source>
        <dbReference type="SAM" id="MobiDB-lite"/>
    </source>
</evidence>
<accession>A0A2V2VRJ6</accession>
<dbReference type="VEuPathDB" id="TriTrypDB:TcCLB.506989.199"/>
<feature type="coiled-coil region" evidence="1">
    <location>
        <begin position="146"/>
        <end position="173"/>
    </location>
</feature>
<dbReference type="EMBL" id="PRFA01000010">
    <property type="protein sequence ID" value="PWU99015.1"/>
    <property type="molecule type" value="Genomic_DNA"/>
</dbReference>
<dbReference type="VEuPathDB" id="TriTrypDB:TcG_01560"/>
<reference evidence="4 5" key="1">
    <citation type="journal article" date="2018" name="Microb. Genom.">
        <title>Expanding an expanded genome: long-read sequencing of Trypanosoma cruzi.</title>
        <authorList>
            <person name="Berna L."/>
            <person name="Rodriguez M."/>
            <person name="Chiribao M.L."/>
            <person name="Parodi-Talice A."/>
            <person name="Pita S."/>
            <person name="Rijo G."/>
            <person name="Alvarez-Valin F."/>
            <person name="Robello C."/>
        </authorList>
    </citation>
    <scope>NUCLEOTIDE SEQUENCE [LARGE SCALE GENOMIC DNA]</scope>
    <source>
        <strain evidence="4 5">Dm28c</strain>
    </source>
</reference>
<dbReference type="VEuPathDB" id="TriTrypDB:TCDM_03039"/>
<sequence length="178" mass="20083">MSAVPGGGGRSGGHAEDGDGGFGGNPKDHVRAAADMSSWMRNAVDEARRDPSKEVGISAEELQQRRKMASNPRAFVSEQTSRAFEVKSSARAQQIMNKGLLDRQRETRNKEVLKKMTILRRIQVGTFFLGIGVAWWMGAEYLLPHYAAVQERNRLLQLRCEMAQRKREEVEAQRRQQQ</sequence>
<evidence type="ECO:0008006" key="6">
    <source>
        <dbReference type="Google" id="ProtNLM"/>
    </source>
</evidence>
<dbReference type="Proteomes" id="UP000246121">
    <property type="component" value="Unassembled WGS sequence"/>
</dbReference>
<organism evidence="4 5">
    <name type="scientific">Trypanosoma cruzi</name>
    <dbReference type="NCBI Taxonomy" id="5693"/>
    <lineage>
        <taxon>Eukaryota</taxon>
        <taxon>Discoba</taxon>
        <taxon>Euglenozoa</taxon>
        <taxon>Kinetoplastea</taxon>
        <taxon>Metakinetoplastina</taxon>
        <taxon>Trypanosomatida</taxon>
        <taxon>Trypanosomatidae</taxon>
        <taxon>Trypanosoma</taxon>
        <taxon>Schizotrypanum</taxon>
    </lineage>
</organism>